<reference evidence="2 3" key="1">
    <citation type="submission" date="2014-06" db="EMBL/GenBank/DDBJ databases">
        <title>The Genome of the Aflatoxigenic Filamentous Fungus Aspergillus nomius.</title>
        <authorList>
            <person name="Moore M.G."/>
            <person name="Shannon B.M."/>
            <person name="Brian M.M."/>
        </authorList>
    </citation>
    <scope>NUCLEOTIDE SEQUENCE [LARGE SCALE GENOMIC DNA]</scope>
    <source>
        <strain evidence="2 3">NRRL 13137</strain>
    </source>
</reference>
<organism evidence="2 3">
    <name type="scientific">Aspergillus nomiae NRRL (strain ATCC 15546 / NRRL 13137 / CBS 260.88 / M93)</name>
    <dbReference type="NCBI Taxonomy" id="1509407"/>
    <lineage>
        <taxon>Eukaryota</taxon>
        <taxon>Fungi</taxon>
        <taxon>Dikarya</taxon>
        <taxon>Ascomycota</taxon>
        <taxon>Pezizomycotina</taxon>
        <taxon>Eurotiomycetes</taxon>
        <taxon>Eurotiomycetidae</taxon>
        <taxon>Eurotiales</taxon>
        <taxon>Aspergillaceae</taxon>
        <taxon>Aspergillus</taxon>
        <taxon>Aspergillus subgen. Circumdati</taxon>
    </lineage>
</organism>
<dbReference type="STRING" id="1509407.A0A0L1IKM8"/>
<sequence>MTTNTSPPPPQPGAQPHPPPPATQEPTEPSPSNPPPPKPADIPQPQAQAPLAASTQSNPTTTTASPPTPITATTSTSPPTTASNPNPRSGYSYSYSPSSSLTQRHPNSHIQTQSAVPNSTSTPYASLYQPPTSTANNTSLSGNPSQLPLHYTSSNTEIGTGESGFLDNAKAWFWSAGNKLAEVEAEVWRRINEAHDK</sequence>
<dbReference type="OrthoDB" id="4526754at2759"/>
<evidence type="ECO:0000313" key="2">
    <source>
        <dbReference type="EMBL" id="KNG80119.1"/>
    </source>
</evidence>
<dbReference type="AlphaFoldDB" id="A0A0L1IKM8"/>
<accession>A0A0L1IKM8</accession>
<feature type="compositionally biased region" description="Low complexity" evidence="1">
    <location>
        <begin position="43"/>
        <end position="100"/>
    </location>
</feature>
<feature type="region of interest" description="Disordered" evidence="1">
    <location>
        <begin position="1"/>
        <end position="162"/>
    </location>
</feature>
<dbReference type="GeneID" id="26813497"/>
<dbReference type="RefSeq" id="XP_015401042.1">
    <property type="nucleotide sequence ID" value="XM_015556949.1"/>
</dbReference>
<keyword evidence="3" id="KW-1185">Reference proteome</keyword>
<proteinExistence type="predicted"/>
<protein>
    <submittedName>
        <fullName evidence="2">Uncharacterized protein</fullName>
    </submittedName>
</protein>
<evidence type="ECO:0000256" key="1">
    <source>
        <dbReference type="SAM" id="MobiDB-lite"/>
    </source>
</evidence>
<feature type="compositionally biased region" description="Pro residues" evidence="1">
    <location>
        <begin position="1"/>
        <end position="42"/>
    </location>
</feature>
<name>A0A0L1IKM8_ASPN3</name>
<dbReference type="EMBL" id="JNOM01000692">
    <property type="protein sequence ID" value="KNG80119.1"/>
    <property type="molecule type" value="Genomic_DNA"/>
</dbReference>
<gene>
    <name evidence="2" type="ORF">ANOM_011693</name>
</gene>
<dbReference type="Proteomes" id="UP000037505">
    <property type="component" value="Unassembled WGS sequence"/>
</dbReference>
<comment type="caution">
    <text evidence="2">The sequence shown here is derived from an EMBL/GenBank/DDBJ whole genome shotgun (WGS) entry which is preliminary data.</text>
</comment>
<feature type="compositionally biased region" description="Polar residues" evidence="1">
    <location>
        <begin position="101"/>
        <end position="158"/>
    </location>
</feature>
<evidence type="ECO:0000313" key="3">
    <source>
        <dbReference type="Proteomes" id="UP000037505"/>
    </source>
</evidence>